<name>A0A6F9Y0Y9_9LACO</name>
<dbReference type="Proteomes" id="UP000494265">
    <property type="component" value="Unassembled WGS sequence"/>
</dbReference>
<gene>
    <name evidence="2" type="ORF">SY111_00870</name>
    <name evidence="1" type="ORF">SY212_19520</name>
</gene>
<organism evidence="1">
    <name type="scientific">Ligilactobacillus agilis</name>
    <dbReference type="NCBI Taxonomy" id="1601"/>
    <lineage>
        <taxon>Bacteria</taxon>
        <taxon>Bacillati</taxon>
        <taxon>Bacillota</taxon>
        <taxon>Bacilli</taxon>
        <taxon>Lactobacillales</taxon>
        <taxon>Lactobacillaceae</taxon>
        <taxon>Ligilactobacillus</taxon>
    </lineage>
</organism>
<protein>
    <submittedName>
        <fullName evidence="1">Uncharacterized protein</fullName>
    </submittedName>
</protein>
<sequence length="229" mass="25435">MVKSISIRNVQRFEIPDGETAISEANVPLGSIVKTGRTLTTEDKIQFEVFNCVFSKDISEEISAYIQQIEEYVSLATYRKNYTFNMYYSATKNILFSEGVTSVTKGFLKALQATEDITIEYSTPHFDFDSISNLFAQTKGIRFNSNDQGVNNKMFNGNAVNENVEASEAIQNDDATQIIGVMDIGGKGYTVSFTQSGTLIVFNKLFIDKEVPMLELATAALDKIGMLSK</sequence>
<dbReference type="AlphaFoldDB" id="A0A6F9Y0Y9"/>
<proteinExistence type="predicted"/>
<comment type="caution">
    <text evidence="1">The sequence shown here is derived from an EMBL/GenBank/DDBJ whole genome shotgun (WGS) entry which is preliminary data.</text>
</comment>
<dbReference type="EMBL" id="BLAN01000004">
    <property type="protein sequence ID" value="GET07463.1"/>
    <property type="molecule type" value="Genomic_DNA"/>
</dbReference>
<accession>A0A6F9Y0Y9</accession>
<reference evidence="1" key="2">
    <citation type="submission" date="2019-10" db="EMBL/GenBank/DDBJ databases">
        <title>Lactobacillus agilis SY212 Whole Genome Sequencing Project.</title>
        <authorList>
            <person name="Suzuki S."/>
            <person name="Endo A."/>
            <person name="Maeno S."/>
            <person name="Shiwa Y."/>
            <person name="Matsutani M."/>
            <person name="Kajikawa A."/>
        </authorList>
    </citation>
    <scope>NUCLEOTIDE SEQUENCE</scope>
    <source>
        <strain evidence="1">SY212</strain>
    </source>
</reference>
<reference evidence="2" key="1">
    <citation type="submission" date="2019-10" db="EMBL/GenBank/DDBJ databases">
        <title>Lactobacillus agilis SY111 Whole Genome Sequencing Project.</title>
        <authorList>
            <person name="Suzuki S."/>
            <person name="Endo A."/>
            <person name="Maeno S."/>
            <person name="Shiwa Y."/>
            <person name="Matsutani M."/>
            <person name="Kajikawa A."/>
        </authorList>
    </citation>
    <scope>NUCLEOTIDE SEQUENCE</scope>
    <source>
        <strain evidence="2">SY111</strain>
    </source>
</reference>
<evidence type="ECO:0000313" key="1">
    <source>
        <dbReference type="EMBL" id="GET06922.1"/>
    </source>
</evidence>
<dbReference type="RefSeq" id="WP_172576513.1">
    <property type="nucleotide sequence ID" value="NZ_BLAM01000187.1"/>
</dbReference>
<dbReference type="Proteomes" id="UP000494178">
    <property type="component" value="Unassembled WGS sequence"/>
</dbReference>
<evidence type="ECO:0000313" key="2">
    <source>
        <dbReference type="EMBL" id="GET07463.1"/>
    </source>
</evidence>
<dbReference type="EMBL" id="BLAM01000187">
    <property type="protein sequence ID" value="GET06922.1"/>
    <property type="molecule type" value="Genomic_DNA"/>
</dbReference>